<keyword evidence="4" id="KW-1185">Reference proteome</keyword>
<evidence type="ECO:0000256" key="1">
    <source>
        <dbReference type="SAM" id="MobiDB-lite"/>
    </source>
</evidence>
<accession>A0A8H6MX97</accession>
<feature type="compositionally biased region" description="Basic and acidic residues" evidence="1">
    <location>
        <begin position="319"/>
        <end position="333"/>
    </location>
</feature>
<dbReference type="EMBL" id="WIGN01000072">
    <property type="protein sequence ID" value="KAF6811625.1"/>
    <property type="molecule type" value="Genomic_DNA"/>
</dbReference>
<dbReference type="AlphaFoldDB" id="A0A8H6MX97"/>
<comment type="caution">
    <text evidence="3">The sequence shown here is derived from an EMBL/GenBank/DDBJ whole genome shotgun (WGS) entry which is preliminary data.</text>
</comment>
<feature type="transmembrane region" description="Helical" evidence="2">
    <location>
        <begin position="209"/>
        <end position="232"/>
    </location>
</feature>
<reference evidence="3 4" key="1">
    <citation type="journal article" date="2020" name="Phytopathology">
        <title>Genome Sequence Resources of Colletotrichum truncatum, C. plurivorum, C. musicola, and C. sojae: Four Species Pathogenic to Soybean (Glycine max).</title>
        <authorList>
            <person name="Rogerio F."/>
            <person name="Boufleur T.R."/>
            <person name="Ciampi-Guillardi M."/>
            <person name="Sukno S.A."/>
            <person name="Thon M.R."/>
            <person name="Massola Junior N.S."/>
            <person name="Baroncelli R."/>
        </authorList>
    </citation>
    <scope>NUCLEOTIDE SEQUENCE [LARGE SCALE GENOMIC DNA]</scope>
    <source>
        <strain evidence="3 4">LFN0009</strain>
    </source>
</reference>
<name>A0A8H6MX97_9PEZI</name>
<evidence type="ECO:0000313" key="3">
    <source>
        <dbReference type="EMBL" id="KAF6811625.1"/>
    </source>
</evidence>
<proteinExistence type="predicted"/>
<feature type="region of interest" description="Disordered" evidence="1">
    <location>
        <begin position="310"/>
        <end position="333"/>
    </location>
</feature>
<keyword evidence="2" id="KW-0472">Membrane</keyword>
<dbReference type="Proteomes" id="UP000652219">
    <property type="component" value="Unassembled WGS sequence"/>
</dbReference>
<feature type="region of interest" description="Disordered" evidence="1">
    <location>
        <begin position="237"/>
        <end position="260"/>
    </location>
</feature>
<keyword evidence="2" id="KW-0812">Transmembrane</keyword>
<keyword evidence="2" id="KW-1133">Transmembrane helix</keyword>
<sequence length="333" mass="35220">MSSFLSRAEPSFEVAAGVPYEADKNCTIDISGTMDAPYARREYLLGDDFTSFWFGGYEFNYTNSTTAYWNVWMQDAQFDSKAGAGDKPYKVNMCSQNFTYSEWHDGWAWQVIAWDYCNRTRLRCNGRIPDDTPGGTYVAVAIRDEKGTTSASTASSDEFTVVQSYNPTITPTMKPTSTGPGPGSGAATSLFTGDLPTPTASGTGVSAGVVAGASVGGGVVLAGLITVLWILWKTRRHRGGSPGAGAGDSDDDGDETGRPELDGQAVVAAKTCVELDGKPPAMAELDSGHHWTQGGAAELKGSGVTVDQAVELGCPPTSDGRDEALERTELEGN</sequence>
<protein>
    <submittedName>
        <fullName evidence="3">Uncharacterized protein</fullName>
    </submittedName>
</protein>
<gene>
    <name evidence="3" type="ORF">CSOJ01_05609</name>
</gene>
<evidence type="ECO:0000256" key="2">
    <source>
        <dbReference type="SAM" id="Phobius"/>
    </source>
</evidence>
<evidence type="ECO:0000313" key="4">
    <source>
        <dbReference type="Proteomes" id="UP000652219"/>
    </source>
</evidence>
<organism evidence="3 4">
    <name type="scientific">Colletotrichum sojae</name>
    <dbReference type="NCBI Taxonomy" id="2175907"/>
    <lineage>
        <taxon>Eukaryota</taxon>
        <taxon>Fungi</taxon>
        <taxon>Dikarya</taxon>
        <taxon>Ascomycota</taxon>
        <taxon>Pezizomycotina</taxon>
        <taxon>Sordariomycetes</taxon>
        <taxon>Hypocreomycetidae</taxon>
        <taxon>Glomerellales</taxon>
        <taxon>Glomerellaceae</taxon>
        <taxon>Colletotrichum</taxon>
        <taxon>Colletotrichum orchidearum species complex</taxon>
    </lineage>
</organism>